<keyword evidence="3" id="KW-1185">Reference proteome</keyword>
<evidence type="ECO:0000256" key="1">
    <source>
        <dbReference type="SAM" id="MobiDB-lite"/>
    </source>
</evidence>
<feature type="region of interest" description="Disordered" evidence="1">
    <location>
        <begin position="145"/>
        <end position="164"/>
    </location>
</feature>
<feature type="non-terminal residue" evidence="2">
    <location>
        <position position="164"/>
    </location>
</feature>
<dbReference type="Proteomes" id="UP001152795">
    <property type="component" value="Unassembled WGS sequence"/>
</dbReference>
<feature type="compositionally biased region" description="Basic and acidic residues" evidence="1">
    <location>
        <begin position="10"/>
        <end position="20"/>
    </location>
</feature>
<dbReference type="AlphaFoldDB" id="A0A6S7LRC8"/>
<sequence length="164" mass="19440">MSVRSWPTALDREPTEDNPARSEPGQRCIEGTWRDVRLEKEEMEKEKINALFKTRIHLMNTLTKTKGWIQEAIYAGEPVDNIKTKKEHYDECWREFVRKHEQYMELLVSEEEKDIASRSYKELMTKKMHLDEMVMSLRRRVMLASRQKGEDASSFSGKSRRTLA</sequence>
<reference evidence="2" key="1">
    <citation type="submission" date="2020-04" db="EMBL/GenBank/DDBJ databases">
        <authorList>
            <person name="Alioto T."/>
            <person name="Alioto T."/>
            <person name="Gomez Garrido J."/>
        </authorList>
    </citation>
    <scope>NUCLEOTIDE SEQUENCE</scope>
    <source>
        <strain evidence="2">A484AB</strain>
    </source>
</reference>
<evidence type="ECO:0000313" key="3">
    <source>
        <dbReference type="Proteomes" id="UP001152795"/>
    </source>
</evidence>
<feature type="region of interest" description="Disordered" evidence="1">
    <location>
        <begin position="1"/>
        <end position="26"/>
    </location>
</feature>
<name>A0A6S7LRC8_PARCT</name>
<comment type="caution">
    <text evidence="2">The sequence shown here is derived from an EMBL/GenBank/DDBJ whole genome shotgun (WGS) entry which is preliminary data.</text>
</comment>
<proteinExistence type="predicted"/>
<dbReference type="EMBL" id="CACRXK020028425">
    <property type="protein sequence ID" value="CAB4041503.1"/>
    <property type="molecule type" value="Genomic_DNA"/>
</dbReference>
<accession>A0A6S7LRC8</accession>
<protein>
    <submittedName>
        <fullName evidence="2">Uncharacterized protein</fullName>
    </submittedName>
</protein>
<gene>
    <name evidence="2" type="ORF">PACLA_8A031220</name>
</gene>
<organism evidence="2 3">
    <name type="scientific">Paramuricea clavata</name>
    <name type="common">Red gorgonian</name>
    <name type="synonym">Violescent sea-whip</name>
    <dbReference type="NCBI Taxonomy" id="317549"/>
    <lineage>
        <taxon>Eukaryota</taxon>
        <taxon>Metazoa</taxon>
        <taxon>Cnidaria</taxon>
        <taxon>Anthozoa</taxon>
        <taxon>Octocorallia</taxon>
        <taxon>Malacalcyonacea</taxon>
        <taxon>Plexauridae</taxon>
        <taxon>Paramuricea</taxon>
    </lineage>
</organism>
<evidence type="ECO:0000313" key="2">
    <source>
        <dbReference type="EMBL" id="CAB4041503.1"/>
    </source>
</evidence>